<reference evidence="13" key="2">
    <citation type="submission" date="2020-09" db="EMBL/GenBank/DDBJ databases">
        <authorList>
            <person name="Sun Q."/>
            <person name="Zhou Y."/>
        </authorList>
    </citation>
    <scope>NUCLEOTIDE SEQUENCE</scope>
    <source>
        <strain evidence="13">CGMCC 1.15254</strain>
    </source>
</reference>
<dbReference type="NCBIfam" id="TIGR01352">
    <property type="entry name" value="tonB_Cterm"/>
    <property type="match status" value="1"/>
</dbReference>
<comment type="subcellular location">
    <subcellularLocation>
        <location evidence="1">Cell inner membrane</location>
        <topology evidence="1">Single-pass membrane protein</topology>
        <orientation evidence="1">Periplasmic side</orientation>
    </subcellularLocation>
</comment>
<evidence type="ECO:0000256" key="7">
    <source>
        <dbReference type="ARBA" id="ARBA00022927"/>
    </source>
</evidence>
<gene>
    <name evidence="13" type="ORF">GCM10011332_24010</name>
</gene>
<evidence type="ECO:0000256" key="11">
    <source>
        <dbReference type="SAM" id="Phobius"/>
    </source>
</evidence>
<evidence type="ECO:0000256" key="10">
    <source>
        <dbReference type="SAM" id="MobiDB-lite"/>
    </source>
</evidence>
<feature type="region of interest" description="Disordered" evidence="10">
    <location>
        <begin position="119"/>
        <end position="138"/>
    </location>
</feature>
<organism evidence="13 14">
    <name type="scientific">Terasakiella brassicae</name>
    <dbReference type="NCBI Taxonomy" id="1634917"/>
    <lineage>
        <taxon>Bacteria</taxon>
        <taxon>Pseudomonadati</taxon>
        <taxon>Pseudomonadota</taxon>
        <taxon>Alphaproteobacteria</taxon>
        <taxon>Rhodospirillales</taxon>
        <taxon>Terasakiellaceae</taxon>
        <taxon>Terasakiella</taxon>
    </lineage>
</organism>
<keyword evidence="5" id="KW-0997">Cell inner membrane</keyword>
<dbReference type="GO" id="GO:0015031">
    <property type="term" value="P:protein transport"/>
    <property type="evidence" value="ECO:0007669"/>
    <property type="project" value="UniProtKB-KW"/>
</dbReference>
<proteinExistence type="inferred from homology"/>
<reference evidence="13" key="1">
    <citation type="journal article" date="2014" name="Int. J. Syst. Evol. Microbiol.">
        <title>Complete genome sequence of Corynebacterium casei LMG S-19264T (=DSM 44701T), isolated from a smear-ripened cheese.</title>
        <authorList>
            <consortium name="US DOE Joint Genome Institute (JGI-PGF)"/>
            <person name="Walter F."/>
            <person name="Albersmeier A."/>
            <person name="Kalinowski J."/>
            <person name="Ruckert C."/>
        </authorList>
    </citation>
    <scope>NUCLEOTIDE SEQUENCE</scope>
    <source>
        <strain evidence="13">CGMCC 1.15254</strain>
    </source>
</reference>
<evidence type="ECO:0000256" key="8">
    <source>
        <dbReference type="ARBA" id="ARBA00022989"/>
    </source>
</evidence>
<keyword evidence="9 11" id="KW-0472">Membrane</keyword>
<dbReference type="GO" id="GO:0031992">
    <property type="term" value="F:energy transducer activity"/>
    <property type="evidence" value="ECO:0007669"/>
    <property type="project" value="TreeGrafter"/>
</dbReference>
<sequence>MTAVATYPSFMTHEFRLPLASFLALLGHVLVLGALYFIPKPEIQAPVPLSGFEMVELPSPTVMPDVPVDQPMEMPPEPEKTVAMEPEVPDEIVVEKNIEKVAEPVARVKVMVLKKPTPPKVARLPQKPAQQPVEKKHPVKIQEVSAPALSYIPPNAHVSYLRNPKPFYPRMARKRGMEGIVLLSVSVSAKGLVSALSIKKSSGFALLDNAAKETVKKWKFQPAQKGLKAVNAVVDVPIRFSLNAK</sequence>
<accession>A0A917C2H4</accession>
<name>A0A917C2H4_9PROT</name>
<feature type="domain" description="TonB C-terminal" evidence="12">
    <location>
        <begin position="153"/>
        <end position="245"/>
    </location>
</feature>
<evidence type="ECO:0000256" key="2">
    <source>
        <dbReference type="ARBA" id="ARBA00006555"/>
    </source>
</evidence>
<feature type="transmembrane region" description="Helical" evidence="11">
    <location>
        <begin position="20"/>
        <end position="38"/>
    </location>
</feature>
<keyword evidence="6 11" id="KW-0812">Transmembrane</keyword>
<dbReference type="Proteomes" id="UP000632498">
    <property type="component" value="Unassembled WGS sequence"/>
</dbReference>
<dbReference type="InterPro" id="IPR037682">
    <property type="entry name" value="TonB_C"/>
</dbReference>
<dbReference type="InterPro" id="IPR006260">
    <property type="entry name" value="TonB/TolA_C"/>
</dbReference>
<evidence type="ECO:0000256" key="9">
    <source>
        <dbReference type="ARBA" id="ARBA00023136"/>
    </source>
</evidence>
<dbReference type="AlphaFoldDB" id="A0A917C2H4"/>
<comment type="caution">
    <text evidence="13">The sequence shown here is derived from an EMBL/GenBank/DDBJ whole genome shotgun (WGS) entry which is preliminary data.</text>
</comment>
<dbReference type="RefSeq" id="WP_188665468.1">
    <property type="nucleotide sequence ID" value="NZ_BMHV01000017.1"/>
</dbReference>
<dbReference type="GO" id="GO:0055085">
    <property type="term" value="P:transmembrane transport"/>
    <property type="evidence" value="ECO:0007669"/>
    <property type="project" value="InterPro"/>
</dbReference>
<evidence type="ECO:0000259" key="12">
    <source>
        <dbReference type="PROSITE" id="PS52015"/>
    </source>
</evidence>
<dbReference type="Pfam" id="PF03544">
    <property type="entry name" value="TonB_C"/>
    <property type="match status" value="1"/>
</dbReference>
<keyword evidence="8 11" id="KW-1133">Transmembrane helix</keyword>
<dbReference type="InterPro" id="IPR051045">
    <property type="entry name" value="TonB-dependent_transducer"/>
</dbReference>
<dbReference type="GO" id="GO:0098797">
    <property type="term" value="C:plasma membrane protein complex"/>
    <property type="evidence" value="ECO:0007669"/>
    <property type="project" value="TreeGrafter"/>
</dbReference>
<comment type="similarity">
    <text evidence="2">Belongs to the TonB family.</text>
</comment>
<keyword evidence="4" id="KW-1003">Cell membrane</keyword>
<dbReference type="Gene3D" id="3.30.1150.10">
    <property type="match status" value="1"/>
</dbReference>
<protein>
    <recommendedName>
        <fullName evidence="12">TonB C-terminal domain-containing protein</fullName>
    </recommendedName>
</protein>
<dbReference type="SUPFAM" id="SSF74653">
    <property type="entry name" value="TolA/TonB C-terminal domain"/>
    <property type="match status" value="1"/>
</dbReference>
<evidence type="ECO:0000313" key="13">
    <source>
        <dbReference type="EMBL" id="GGF69040.1"/>
    </source>
</evidence>
<dbReference type="PROSITE" id="PS52015">
    <property type="entry name" value="TONB_CTD"/>
    <property type="match status" value="1"/>
</dbReference>
<keyword evidence="3" id="KW-0813">Transport</keyword>
<evidence type="ECO:0000256" key="5">
    <source>
        <dbReference type="ARBA" id="ARBA00022519"/>
    </source>
</evidence>
<evidence type="ECO:0000313" key="14">
    <source>
        <dbReference type="Proteomes" id="UP000632498"/>
    </source>
</evidence>
<dbReference type="PANTHER" id="PTHR33446:SF2">
    <property type="entry name" value="PROTEIN TONB"/>
    <property type="match status" value="1"/>
</dbReference>
<evidence type="ECO:0000256" key="4">
    <source>
        <dbReference type="ARBA" id="ARBA00022475"/>
    </source>
</evidence>
<dbReference type="PANTHER" id="PTHR33446">
    <property type="entry name" value="PROTEIN TONB-RELATED"/>
    <property type="match status" value="1"/>
</dbReference>
<keyword evidence="7" id="KW-0653">Protein transport</keyword>
<keyword evidence="14" id="KW-1185">Reference proteome</keyword>
<evidence type="ECO:0000256" key="3">
    <source>
        <dbReference type="ARBA" id="ARBA00022448"/>
    </source>
</evidence>
<evidence type="ECO:0000256" key="1">
    <source>
        <dbReference type="ARBA" id="ARBA00004383"/>
    </source>
</evidence>
<dbReference type="EMBL" id="BMHV01000017">
    <property type="protein sequence ID" value="GGF69040.1"/>
    <property type="molecule type" value="Genomic_DNA"/>
</dbReference>
<evidence type="ECO:0000256" key="6">
    <source>
        <dbReference type="ARBA" id="ARBA00022692"/>
    </source>
</evidence>